<dbReference type="SUPFAM" id="SSF57716">
    <property type="entry name" value="Glucocorticoid receptor-like (DNA-binding domain)"/>
    <property type="match status" value="1"/>
</dbReference>
<dbReference type="Proteomes" id="UP000020561">
    <property type="component" value="Unassembled WGS sequence"/>
</dbReference>
<dbReference type="PATRIC" id="fig|1299326.3.peg.6"/>
<dbReference type="EMBL" id="JAOA01000001">
    <property type="protein sequence ID" value="EUA21060.1"/>
    <property type="molecule type" value="Genomic_DNA"/>
</dbReference>
<evidence type="ECO:0000313" key="4">
    <source>
        <dbReference type="EMBL" id="EUA21060.1"/>
    </source>
</evidence>
<dbReference type="GO" id="GO:0005840">
    <property type="term" value="C:ribosome"/>
    <property type="evidence" value="ECO:0007669"/>
    <property type="project" value="UniProtKB-KW"/>
</dbReference>
<keyword evidence="3" id="KW-0687">Ribonucleoprotein</keyword>
<comment type="caution">
    <text evidence="4">The sequence shown here is derived from an EMBL/GenBank/DDBJ whole genome shotgun (WGS) entry which is preliminary data.</text>
</comment>
<evidence type="ECO:0000256" key="2">
    <source>
        <dbReference type="ARBA" id="ARBA00022980"/>
    </source>
</evidence>
<organism evidence="4 5">
    <name type="scientific">Mycobacterium kansasii 662</name>
    <dbReference type="NCBI Taxonomy" id="1299326"/>
    <lineage>
        <taxon>Bacteria</taxon>
        <taxon>Bacillati</taxon>
        <taxon>Actinomycetota</taxon>
        <taxon>Actinomycetes</taxon>
        <taxon>Mycobacteriales</taxon>
        <taxon>Mycobacteriaceae</taxon>
        <taxon>Mycobacterium</taxon>
    </lineage>
</organism>
<dbReference type="InterPro" id="IPR001209">
    <property type="entry name" value="Ribosomal_uS14"/>
</dbReference>
<keyword evidence="1" id="KW-0694">RNA-binding</keyword>
<name>X7ZQV5_MYCKA</name>
<dbReference type="Pfam" id="PF00253">
    <property type="entry name" value="Ribosomal_S14"/>
    <property type="match status" value="1"/>
</dbReference>
<evidence type="ECO:0000256" key="1">
    <source>
        <dbReference type="ARBA" id="ARBA00022730"/>
    </source>
</evidence>
<dbReference type="InterPro" id="IPR043140">
    <property type="entry name" value="Ribosomal_uS14_sf"/>
</dbReference>
<gene>
    <name evidence="4" type="ORF">I545_0006</name>
</gene>
<accession>X7ZQV5</accession>
<protein>
    <submittedName>
        <fullName evidence="4">30S ribosomal protein S14 type Z</fullName>
    </submittedName>
</protein>
<keyword evidence="2 4" id="KW-0689">Ribosomal protein</keyword>
<dbReference type="GO" id="GO:0019843">
    <property type="term" value="F:rRNA binding"/>
    <property type="evidence" value="ECO:0007669"/>
    <property type="project" value="UniProtKB-KW"/>
</dbReference>
<reference evidence="4 5" key="1">
    <citation type="submission" date="2013-12" db="EMBL/GenBank/DDBJ databases">
        <authorList>
            <person name="Brown-Elliot B."/>
            <person name="Wallace R."/>
            <person name="Lenaerts A."/>
            <person name="Ordway D."/>
            <person name="DeGroote M.A."/>
            <person name="Parker T."/>
            <person name="Sizemore C."/>
            <person name="Tallon L.J."/>
            <person name="Sadzewicz L.K."/>
            <person name="Sengamalay N."/>
            <person name="Fraser C.M."/>
            <person name="Hine E."/>
            <person name="Shefchek K.A."/>
            <person name="Das S.P."/>
            <person name="Tettelin H."/>
        </authorList>
    </citation>
    <scope>NUCLEOTIDE SEQUENCE [LARGE SCALE GENOMIC DNA]</scope>
    <source>
        <strain evidence="4 5">662</strain>
    </source>
</reference>
<dbReference type="AlphaFoldDB" id="X7ZQV5"/>
<keyword evidence="1" id="KW-0699">rRNA-binding</keyword>
<dbReference type="GO" id="GO:0006412">
    <property type="term" value="P:translation"/>
    <property type="evidence" value="ECO:0007669"/>
    <property type="project" value="InterPro"/>
</dbReference>
<dbReference type="GO" id="GO:1990904">
    <property type="term" value="C:ribonucleoprotein complex"/>
    <property type="evidence" value="ECO:0007669"/>
    <property type="project" value="UniProtKB-KW"/>
</dbReference>
<evidence type="ECO:0000313" key="5">
    <source>
        <dbReference type="Proteomes" id="UP000020561"/>
    </source>
</evidence>
<sequence length="62" mass="7094">MAKKALVNKAARKPKFRGARLHPMQQVWAARARCFRKFGLCRICLREMAHAGELPGVQKSSW</sequence>
<evidence type="ECO:0000256" key="3">
    <source>
        <dbReference type="ARBA" id="ARBA00023274"/>
    </source>
</evidence>
<dbReference type="GO" id="GO:0003735">
    <property type="term" value="F:structural constituent of ribosome"/>
    <property type="evidence" value="ECO:0007669"/>
    <property type="project" value="InterPro"/>
</dbReference>
<proteinExistence type="predicted"/>
<dbReference type="Gene3D" id="4.10.830.10">
    <property type="entry name" value="30s Ribosomal Protein S14, Chain N"/>
    <property type="match status" value="1"/>
</dbReference>